<dbReference type="RefSeq" id="WP_258331026.1">
    <property type="nucleotide sequence ID" value="NZ_JAPTGG010000004.1"/>
</dbReference>
<dbReference type="GO" id="GO:0035438">
    <property type="term" value="F:cyclic-di-GMP binding"/>
    <property type="evidence" value="ECO:0007669"/>
    <property type="project" value="InterPro"/>
</dbReference>
<dbReference type="Pfam" id="PF07238">
    <property type="entry name" value="PilZ"/>
    <property type="match status" value="1"/>
</dbReference>
<evidence type="ECO:0000313" key="2">
    <source>
        <dbReference type="EMBL" id="MCZ0864873.1"/>
    </source>
</evidence>
<dbReference type="SMART" id="SM00044">
    <property type="entry name" value="CYCc"/>
    <property type="match status" value="1"/>
</dbReference>
<dbReference type="SUPFAM" id="SSF55073">
    <property type="entry name" value="Nucleotide cyclase"/>
    <property type="match status" value="1"/>
</dbReference>
<dbReference type="SUPFAM" id="SSF141371">
    <property type="entry name" value="PilZ domain-like"/>
    <property type="match status" value="1"/>
</dbReference>
<dbReference type="CDD" id="cd07302">
    <property type="entry name" value="CHD"/>
    <property type="match status" value="1"/>
</dbReference>
<dbReference type="EMBL" id="JAPTGG010000004">
    <property type="protein sequence ID" value="MCZ0864873.1"/>
    <property type="molecule type" value="Genomic_DNA"/>
</dbReference>
<dbReference type="GO" id="GO:0009190">
    <property type="term" value="P:cyclic nucleotide biosynthetic process"/>
    <property type="evidence" value="ECO:0007669"/>
    <property type="project" value="InterPro"/>
</dbReference>
<name>A0A9J6RKL5_9GAMM</name>
<dbReference type="GO" id="GO:0004016">
    <property type="term" value="F:adenylate cyclase activity"/>
    <property type="evidence" value="ECO:0007669"/>
    <property type="project" value="UniProtKB-ARBA"/>
</dbReference>
<dbReference type="AlphaFoldDB" id="A0A9J6RKL5"/>
<reference evidence="2 3" key="1">
    <citation type="submission" date="2022-12" db="EMBL/GenBank/DDBJ databases">
        <title>Dasania phycosphaerae sp. nov., isolated from particulate material of the south coast of Korea.</title>
        <authorList>
            <person name="Jiang Y."/>
        </authorList>
    </citation>
    <scope>NUCLEOTIDE SEQUENCE [LARGE SCALE GENOMIC DNA]</scope>
    <source>
        <strain evidence="2 3">GY-19</strain>
    </source>
</reference>
<dbReference type="Pfam" id="PF00211">
    <property type="entry name" value="Guanylate_cyc"/>
    <property type="match status" value="1"/>
</dbReference>
<dbReference type="InterPro" id="IPR009875">
    <property type="entry name" value="PilZ_domain"/>
</dbReference>
<accession>A0A9J6RKL5</accession>
<dbReference type="InterPro" id="IPR050697">
    <property type="entry name" value="Adenylyl/Guanylyl_Cyclase_3/4"/>
</dbReference>
<dbReference type="InterPro" id="IPR001054">
    <property type="entry name" value="A/G_cyclase"/>
</dbReference>
<dbReference type="InterPro" id="IPR029787">
    <property type="entry name" value="Nucleotide_cyclase"/>
</dbReference>
<dbReference type="PROSITE" id="PS50125">
    <property type="entry name" value="GUANYLATE_CYCLASE_2"/>
    <property type="match status" value="1"/>
</dbReference>
<dbReference type="Proteomes" id="UP001069090">
    <property type="component" value="Unassembled WGS sequence"/>
</dbReference>
<dbReference type="PANTHER" id="PTHR43081:SF1">
    <property type="entry name" value="ADENYLATE CYCLASE, TERMINAL-DIFFERENTIATION SPECIFIC"/>
    <property type="match status" value="1"/>
</dbReference>
<feature type="domain" description="Guanylate cyclase" evidence="1">
    <location>
        <begin position="76"/>
        <end position="205"/>
    </location>
</feature>
<organism evidence="2 3">
    <name type="scientific">Dasania phycosphaerae</name>
    <dbReference type="NCBI Taxonomy" id="2950436"/>
    <lineage>
        <taxon>Bacteria</taxon>
        <taxon>Pseudomonadati</taxon>
        <taxon>Pseudomonadota</taxon>
        <taxon>Gammaproteobacteria</taxon>
        <taxon>Cellvibrionales</taxon>
        <taxon>Spongiibacteraceae</taxon>
        <taxon>Dasania</taxon>
    </lineage>
</organism>
<protein>
    <submittedName>
        <fullName evidence="2">PilZ domain-containing protein</fullName>
    </submittedName>
</protein>
<evidence type="ECO:0000313" key="3">
    <source>
        <dbReference type="Proteomes" id="UP001069090"/>
    </source>
</evidence>
<proteinExistence type="predicted"/>
<dbReference type="PANTHER" id="PTHR43081">
    <property type="entry name" value="ADENYLATE CYCLASE, TERMINAL-DIFFERENTIATION SPECIFIC-RELATED"/>
    <property type="match status" value="1"/>
</dbReference>
<evidence type="ECO:0000259" key="1">
    <source>
        <dbReference type="PROSITE" id="PS50125"/>
    </source>
</evidence>
<dbReference type="Gene3D" id="3.30.70.1230">
    <property type="entry name" value="Nucleotide cyclase"/>
    <property type="match status" value="1"/>
</dbReference>
<dbReference type="Gene3D" id="2.40.10.220">
    <property type="entry name" value="predicted glycosyltransferase like domains"/>
    <property type="match status" value="1"/>
</dbReference>
<keyword evidence="3" id="KW-1185">Reference proteome</keyword>
<gene>
    <name evidence="2" type="ORF">O0V09_06655</name>
</gene>
<comment type="caution">
    <text evidence="2">The sequence shown here is derived from an EMBL/GenBank/DDBJ whole genome shotgun (WGS) entry which is preliminary data.</text>
</comment>
<sequence>MNQPISEHQALAAKISTVVESYLPTQFERSAAHQQLQQRIAAVLADSPWLNASLAASKPADSEQEPEASAESRTVTLLLADIRGFHTLAETYSAKMLMNLLNRFYSLMAGVVQRYGGYIDRPMGDAMRVLFGLSQSKSNDVECALACAIAMQHAMNDYNQQNKELGFPELYMGIGINTGTVLAGELGGEQHTVIGDAVDLVSRIEAQSLRGQILMSEATFKLAQSYTLVGQSNSVQVKGRRKPVLLYELLGTTQPRTMTVPRREIRKSPRVAVSMPCYFQVVKGKQVKSQHCKAEVIDIGYHGFLILSPVPLEHFSEIKLEVSLNLLATDTSEIYARVLHCESVGQGFRCSLEFTTMDLAGQQSIKRFVDNMISG</sequence>
<dbReference type="GO" id="GO:0035556">
    <property type="term" value="P:intracellular signal transduction"/>
    <property type="evidence" value="ECO:0007669"/>
    <property type="project" value="InterPro"/>
</dbReference>